<dbReference type="InterPro" id="IPR012337">
    <property type="entry name" value="RNaseH-like_sf"/>
</dbReference>
<gene>
    <name evidence="1" type="primary">DDZ39_07815</name>
    <name evidence="1" type="ORF">TNCV_1587991</name>
</gene>
<name>A0A8X6RJB2_TRICX</name>
<dbReference type="InterPro" id="IPR036397">
    <property type="entry name" value="RNaseH_sf"/>
</dbReference>
<evidence type="ECO:0000313" key="1">
    <source>
        <dbReference type="EMBL" id="GFX93622.1"/>
    </source>
</evidence>
<comment type="caution">
    <text evidence="1">The sequence shown here is derived from an EMBL/GenBank/DDBJ whole genome shotgun (WGS) entry which is preliminary data.</text>
</comment>
<proteinExistence type="predicted"/>
<keyword evidence="1" id="KW-0808">Transferase</keyword>
<dbReference type="SUPFAM" id="SSF53098">
    <property type="entry name" value="Ribonuclease H-like"/>
    <property type="match status" value="1"/>
</dbReference>
<accession>A0A8X6RJB2</accession>
<dbReference type="AlphaFoldDB" id="A0A8X6RJB2"/>
<protein>
    <submittedName>
        <fullName evidence="1">Reverse transcriptase domain-containing protein</fullName>
    </submittedName>
</protein>
<dbReference type="Gene3D" id="3.30.420.10">
    <property type="entry name" value="Ribonuclease H-like superfamily/Ribonuclease H"/>
    <property type="match status" value="1"/>
</dbReference>
<keyword evidence="1" id="KW-0548">Nucleotidyltransferase</keyword>
<dbReference type="Proteomes" id="UP000887159">
    <property type="component" value="Unassembled WGS sequence"/>
</dbReference>
<dbReference type="GO" id="GO:0003676">
    <property type="term" value="F:nucleic acid binding"/>
    <property type="evidence" value="ECO:0007669"/>
    <property type="project" value="InterPro"/>
</dbReference>
<dbReference type="PANTHER" id="PTHR33332">
    <property type="entry name" value="REVERSE TRANSCRIPTASE DOMAIN-CONTAINING PROTEIN"/>
    <property type="match status" value="1"/>
</dbReference>
<evidence type="ECO:0000313" key="2">
    <source>
        <dbReference type="Proteomes" id="UP000887159"/>
    </source>
</evidence>
<keyword evidence="1" id="KW-0695">RNA-directed DNA polymerase</keyword>
<dbReference type="EMBL" id="BMAU01021175">
    <property type="protein sequence ID" value="GFX93622.1"/>
    <property type="molecule type" value="Genomic_DNA"/>
</dbReference>
<dbReference type="GO" id="GO:0003964">
    <property type="term" value="F:RNA-directed DNA polymerase activity"/>
    <property type="evidence" value="ECO:0007669"/>
    <property type="project" value="UniProtKB-KW"/>
</dbReference>
<sequence length="454" mass="51328">MACFLSHTDSGLEYLRALLFLLYMNTIHPHIHPDTKIASYADDITSEKALNKTLKGIAAWAKDLKLTINADKTNYCIFSMDRRHRGTFNADIKIEDYNIKRVIFPTYLGVTLDSELRFTKHIEQTTIKALRKLNILRKLCGTTWGSRQRTLKNAYSSIIRPVLEYAAPIWAPASVSSKQKLESIQHRSSKVITGAVSSTKNEKAERGWGLPPLECRRNLATIKFTNKLRCYKEDHISTRVFNEWSYTKRLKRSSTLQLDEDIRIQINLEHSILNFMEEPPFPRRPPKETKITLNLLRPCSKKEDARILKQKGLERIEKISQENFAVAYTDGSSDISLNKGGAGILFQLPNKERKMHKINAGLIASNFTSELLAIKEALILYSTHLELSGTTEGLAIFSNSRAALEAIIKGDTNITSAINVLLESLHCKGRNPAYCNGLLLTKRVCGLPGQRGQK</sequence>
<reference evidence="1" key="1">
    <citation type="submission" date="2020-08" db="EMBL/GenBank/DDBJ databases">
        <title>Multicomponent nature underlies the extraordinary mechanical properties of spider dragline silk.</title>
        <authorList>
            <person name="Kono N."/>
            <person name="Nakamura H."/>
            <person name="Mori M."/>
            <person name="Yoshida Y."/>
            <person name="Ohtoshi R."/>
            <person name="Malay A.D."/>
            <person name="Moran D.A.P."/>
            <person name="Tomita M."/>
            <person name="Numata K."/>
            <person name="Arakawa K."/>
        </authorList>
    </citation>
    <scope>NUCLEOTIDE SEQUENCE</scope>
</reference>
<organism evidence="1 2">
    <name type="scientific">Trichonephila clavipes</name>
    <name type="common">Golden silk orbweaver</name>
    <name type="synonym">Nephila clavipes</name>
    <dbReference type="NCBI Taxonomy" id="2585209"/>
    <lineage>
        <taxon>Eukaryota</taxon>
        <taxon>Metazoa</taxon>
        <taxon>Ecdysozoa</taxon>
        <taxon>Arthropoda</taxon>
        <taxon>Chelicerata</taxon>
        <taxon>Arachnida</taxon>
        <taxon>Araneae</taxon>
        <taxon>Araneomorphae</taxon>
        <taxon>Entelegynae</taxon>
        <taxon>Araneoidea</taxon>
        <taxon>Nephilidae</taxon>
        <taxon>Trichonephila</taxon>
    </lineage>
</organism>
<keyword evidence="2" id="KW-1185">Reference proteome</keyword>